<dbReference type="PANTHER" id="PTHR23501">
    <property type="entry name" value="MAJOR FACILITATOR SUPERFAMILY"/>
    <property type="match status" value="1"/>
</dbReference>
<evidence type="ECO:0000256" key="2">
    <source>
        <dbReference type="ARBA" id="ARBA00022448"/>
    </source>
</evidence>
<sequence>MSSNATNEKLAPSQDHIERYEDHPGMGHRRSSSIAVDAFGHRDIDDRAEEAKGRMSDVIDPKYWYSWRFLGSMFAVGMAFMGGIGGIALISPILANINEDIGPSPNINWVPLVNLCGGAVFFLLVGSLSDIFGRRWFFIIGSVISLIGSIIGACAQNVNTLIGAEVFIGIGVAFQQSFFWVVAELVPMKWRYIANSFCYAMTTPTSPLAARVAYSFLEYPGGWRNCFYLLIAINATSVLAWYIFYHPPTFSMLHRKALAKDLFFSFDWIGVMLFTGGLCILIFGLNWGGVLYPWKSAAVIATMAVGGSTLFFVLPAYEIFIHKKGRSTYLPLHLFKNIRFQSAAWNTGIAAGVYYGFGIVFPQIVQTVYYGRGEISRYDIGTLAGLVPMCFVFAQMCHGFVVWFTGPKWGMIGGAVIGCALLTAASANLNNRALTQGLIIPGAFAIGIVESVSITTSTFPLRSQEEIGQGGGLSGSTRNFVSAIAVAIYQSTLSNRLLTTIPQHVYPVARSLGLPDGSLDNLRMALQGQGSFDAVQGLTPQIQAAVMEPYRQAFVSAGQTVFLVSLAFSGSALILSFFTTENDESTANFVATQSGIQRTQESKEEIASS</sequence>
<dbReference type="EMBL" id="KV441551">
    <property type="protein sequence ID" value="OAG06772.1"/>
    <property type="molecule type" value="Genomic_DNA"/>
</dbReference>
<dbReference type="InterPro" id="IPR020846">
    <property type="entry name" value="MFS_dom"/>
</dbReference>
<keyword evidence="10" id="KW-1185">Reference proteome</keyword>
<feature type="domain" description="Major facilitator superfamily (MFS) profile" evidence="8">
    <location>
        <begin position="71"/>
        <end position="584"/>
    </location>
</feature>
<dbReference type="GO" id="GO:0022857">
    <property type="term" value="F:transmembrane transporter activity"/>
    <property type="evidence" value="ECO:0007669"/>
    <property type="project" value="InterPro"/>
</dbReference>
<keyword evidence="3 7" id="KW-0812">Transmembrane</keyword>
<evidence type="ECO:0000256" key="6">
    <source>
        <dbReference type="SAM" id="MobiDB-lite"/>
    </source>
</evidence>
<proteinExistence type="predicted"/>
<evidence type="ECO:0000256" key="4">
    <source>
        <dbReference type="ARBA" id="ARBA00022989"/>
    </source>
</evidence>
<dbReference type="InParanoid" id="A0A177CIH1"/>
<evidence type="ECO:0000259" key="8">
    <source>
        <dbReference type="PROSITE" id="PS50850"/>
    </source>
</evidence>
<dbReference type="InterPro" id="IPR010573">
    <property type="entry name" value="MFS_Str1/Tri12-like"/>
</dbReference>
<feature type="transmembrane region" description="Helical" evidence="7">
    <location>
        <begin position="380"/>
        <end position="403"/>
    </location>
</feature>
<evidence type="ECO:0000256" key="3">
    <source>
        <dbReference type="ARBA" id="ARBA00022692"/>
    </source>
</evidence>
<dbReference type="GO" id="GO:0005886">
    <property type="term" value="C:plasma membrane"/>
    <property type="evidence" value="ECO:0007669"/>
    <property type="project" value="TreeGrafter"/>
</dbReference>
<gene>
    <name evidence="9" type="ORF">CC84DRAFT_1195199</name>
</gene>
<dbReference type="InterPro" id="IPR036259">
    <property type="entry name" value="MFS_trans_sf"/>
</dbReference>
<comment type="subcellular location">
    <subcellularLocation>
        <location evidence="1">Membrane</location>
        <topology evidence="1">Multi-pass membrane protein</topology>
    </subcellularLocation>
</comment>
<evidence type="ECO:0000256" key="1">
    <source>
        <dbReference type="ARBA" id="ARBA00004141"/>
    </source>
</evidence>
<feature type="transmembrane region" description="Helical" evidence="7">
    <location>
        <begin position="135"/>
        <end position="155"/>
    </location>
</feature>
<feature type="compositionally biased region" description="Basic and acidic residues" evidence="6">
    <location>
        <begin position="15"/>
        <end position="25"/>
    </location>
</feature>
<feature type="transmembrane region" description="Helical" evidence="7">
    <location>
        <begin position="227"/>
        <end position="245"/>
    </location>
</feature>
<keyword evidence="2" id="KW-0813">Transport</keyword>
<evidence type="ECO:0000313" key="10">
    <source>
        <dbReference type="Proteomes" id="UP000077069"/>
    </source>
</evidence>
<feature type="transmembrane region" description="Helical" evidence="7">
    <location>
        <begin position="69"/>
        <end position="95"/>
    </location>
</feature>
<name>A0A177CIH1_9PLEO</name>
<evidence type="ECO:0000256" key="7">
    <source>
        <dbReference type="SAM" id="Phobius"/>
    </source>
</evidence>
<dbReference type="OrthoDB" id="4161376at2759"/>
<feature type="transmembrane region" description="Helical" evidence="7">
    <location>
        <begin position="162"/>
        <end position="183"/>
    </location>
</feature>
<evidence type="ECO:0000313" key="9">
    <source>
        <dbReference type="EMBL" id="OAG06772.1"/>
    </source>
</evidence>
<dbReference type="PANTHER" id="PTHR23501:SF109">
    <property type="entry name" value="MAJOR FACILITATOR SUPERFAMILY (MFS) PROFILE DOMAIN-CONTAINING PROTEIN-RELATED"/>
    <property type="match status" value="1"/>
</dbReference>
<accession>A0A177CIH1</accession>
<dbReference type="PROSITE" id="PS50850">
    <property type="entry name" value="MFS"/>
    <property type="match status" value="1"/>
</dbReference>
<feature type="transmembrane region" description="Helical" evidence="7">
    <location>
        <begin position="560"/>
        <end position="579"/>
    </location>
</feature>
<feature type="transmembrane region" description="Helical" evidence="7">
    <location>
        <begin position="297"/>
        <end position="317"/>
    </location>
</feature>
<feature type="transmembrane region" description="Helical" evidence="7">
    <location>
        <begin position="409"/>
        <end position="429"/>
    </location>
</feature>
<reference evidence="9 10" key="1">
    <citation type="submission" date="2016-05" db="EMBL/GenBank/DDBJ databases">
        <title>Comparative analysis of secretome profiles of manganese(II)-oxidizing ascomycete fungi.</title>
        <authorList>
            <consortium name="DOE Joint Genome Institute"/>
            <person name="Zeiner C.A."/>
            <person name="Purvine S.O."/>
            <person name="Zink E.M."/>
            <person name="Wu S."/>
            <person name="Pasa-Tolic L."/>
            <person name="Chaput D.L."/>
            <person name="Haridas S."/>
            <person name="Grigoriev I.V."/>
            <person name="Santelli C.M."/>
            <person name="Hansel C.M."/>
        </authorList>
    </citation>
    <scope>NUCLEOTIDE SEQUENCE [LARGE SCALE GENOMIC DNA]</scope>
    <source>
        <strain evidence="9 10">AP3s5-JAC2a</strain>
    </source>
</reference>
<feature type="transmembrane region" description="Helical" evidence="7">
    <location>
        <begin position="266"/>
        <end position="285"/>
    </location>
</feature>
<dbReference type="Pfam" id="PF06609">
    <property type="entry name" value="TRI12"/>
    <property type="match status" value="1"/>
</dbReference>
<dbReference type="SUPFAM" id="SSF103473">
    <property type="entry name" value="MFS general substrate transporter"/>
    <property type="match status" value="1"/>
</dbReference>
<keyword evidence="4 7" id="KW-1133">Transmembrane helix</keyword>
<evidence type="ECO:0000256" key="5">
    <source>
        <dbReference type="ARBA" id="ARBA00023136"/>
    </source>
</evidence>
<protein>
    <submittedName>
        <fullName evidence="9">MFS general substrate transporter</fullName>
    </submittedName>
</protein>
<feature type="transmembrane region" description="Helical" evidence="7">
    <location>
        <begin position="107"/>
        <end position="129"/>
    </location>
</feature>
<feature type="region of interest" description="Disordered" evidence="6">
    <location>
        <begin position="1"/>
        <end position="30"/>
    </location>
</feature>
<organism evidence="9 10">
    <name type="scientific">Paraphaeosphaeria sporulosa</name>
    <dbReference type="NCBI Taxonomy" id="1460663"/>
    <lineage>
        <taxon>Eukaryota</taxon>
        <taxon>Fungi</taxon>
        <taxon>Dikarya</taxon>
        <taxon>Ascomycota</taxon>
        <taxon>Pezizomycotina</taxon>
        <taxon>Dothideomycetes</taxon>
        <taxon>Pleosporomycetidae</taxon>
        <taxon>Pleosporales</taxon>
        <taxon>Massarineae</taxon>
        <taxon>Didymosphaeriaceae</taxon>
        <taxon>Paraphaeosphaeria</taxon>
    </lineage>
</organism>
<dbReference type="Gene3D" id="1.20.1250.20">
    <property type="entry name" value="MFS general substrate transporter like domains"/>
    <property type="match status" value="1"/>
</dbReference>
<dbReference type="Proteomes" id="UP000077069">
    <property type="component" value="Unassembled WGS sequence"/>
</dbReference>
<dbReference type="RefSeq" id="XP_018037137.1">
    <property type="nucleotide sequence ID" value="XM_018181394.1"/>
</dbReference>
<keyword evidence="5 7" id="KW-0472">Membrane</keyword>
<dbReference type="AlphaFoldDB" id="A0A177CIH1"/>
<dbReference type="GeneID" id="28764880"/>